<sequence>MGCFKCFCCCKPPKDSELTRRGEKKSWFCYKKREDWGFGRKGCCFHGKDLSKVNPESGGGEKRRGCFSCFGSSKDSANKRKGRILCCCSRCKGKSSMEDSAKENLGETRCCLSFCNGNSSKEDSVKKGGSGTCCCLDCSNPKSSEVDSSKKTDQGNWCCFGCCNGRSSKEDSTMKGKGGTCFCLGCKPKSSKDDSSKKTNGKSCCLGCYNGKSSKEDSTKNKKQRTSYCLCCNSKSSQEVSTKKANGTCWFCFDCCNGQSSKKNSTKKEKRGTCHCLGCCNPNSTMEDSSKTASGKNCYCFCCCRDKSSKDASTKKAKGETLCCFPKSSKGDSAKKAKGRNWCCFGYCNGKSSKEDTLTKHGDDLCCHGDFKTSKDESSKKLRKRVWCFFCCCVEDSKEDALKKKQGCILFCCGKNSKQPGHEEARTVKKNSESTSKKRSRVMGYSGLCCSSSSDERRPTPRTRYYLSCFCCIQSYKKRRKVSSICLQSEEQPDGGIHLASLGQNKPLQSVSDDKHESPEEDALQLGNTNAAVQVFAYEELAAATNNFSIDCLLNSDGYGRVYKGFLSETNEVVIVKKLDMKGNQGFGDFITEVIMLSLLHHPNLVKLFGYCVQERILVYEYMPFGSLQQYLHDVTPNIKPLDWFTRMKIAAGAAKGLEYLHEMANPPVIYRDMKASNILLDENYNPKLSDFGLAKLGSAGEKAHVSTRVMGTYGYCAPEYALGGQLSKSSDVYSYGVLLLELITGRKAIDYTRPKGEQLLAQWAAPLLRNKRRFATMVDPRLNGSIPMKGLYHAIAIADMCLHHEASTRPLIRDVVAAVEHLAKPDPECCATDDLNEPIFLEQLTPSNHERMGMANMSSEEETFQSLSSDAESSCNLREIE</sequence>
<feature type="region of interest" description="Disordered" evidence="10">
    <location>
        <begin position="857"/>
        <end position="882"/>
    </location>
</feature>
<comment type="subcellular location">
    <subcellularLocation>
        <location evidence="1">Cell membrane</location>
    </subcellularLocation>
</comment>
<organism evidence="12 13">
    <name type="scientific">Vanilla planifolia</name>
    <name type="common">Vanilla</name>
    <dbReference type="NCBI Taxonomy" id="51239"/>
    <lineage>
        <taxon>Eukaryota</taxon>
        <taxon>Viridiplantae</taxon>
        <taxon>Streptophyta</taxon>
        <taxon>Embryophyta</taxon>
        <taxon>Tracheophyta</taxon>
        <taxon>Spermatophyta</taxon>
        <taxon>Magnoliopsida</taxon>
        <taxon>Liliopsida</taxon>
        <taxon>Asparagales</taxon>
        <taxon>Orchidaceae</taxon>
        <taxon>Vanilloideae</taxon>
        <taxon>Vanilleae</taxon>
        <taxon>Vanilla</taxon>
    </lineage>
</organism>
<reference evidence="12 13" key="1">
    <citation type="journal article" date="2020" name="Nat. Food">
        <title>A phased Vanilla planifolia genome enables genetic improvement of flavour and production.</title>
        <authorList>
            <person name="Hasing T."/>
            <person name="Tang H."/>
            <person name="Brym M."/>
            <person name="Khazi F."/>
            <person name="Huang T."/>
            <person name="Chambers A.H."/>
        </authorList>
    </citation>
    <scope>NUCLEOTIDE SEQUENCE [LARGE SCALE GENOMIC DNA]</scope>
    <source>
        <tissue evidence="12">Leaf</tissue>
    </source>
</reference>
<dbReference type="SMART" id="SM00220">
    <property type="entry name" value="S_TKc"/>
    <property type="match status" value="1"/>
</dbReference>
<evidence type="ECO:0000256" key="7">
    <source>
        <dbReference type="ARBA" id="ARBA00022777"/>
    </source>
</evidence>
<dbReference type="GO" id="GO:0005886">
    <property type="term" value="C:plasma membrane"/>
    <property type="evidence" value="ECO:0007669"/>
    <property type="project" value="UniProtKB-SubCell"/>
</dbReference>
<evidence type="ECO:0000256" key="2">
    <source>
        <dbReference type="ARBA" id="ARBA00008684"/>
    </source>
</evidence>
<evidence type="ECO:0000313" key="13">
    <source>
        <dbReference type="Proteomes" id="UP000636800"/>
    </source>
</evidence>
<dbReference type="Gene3D" id="1.10.510.10">
    <property type="entry name" value="Transferase(Phosphotransferase) domain 1"/>
    <property type="match status" value="1"/>
</dbReference>
<evidence type="ECO:0000313" key="12">
    <source>
        <dbReference type="EMBL" id="KAG0477277.1"/>
    </source>
</evidence>
<keyword evidence="9" id="KW-0472">Membrane</keyword>
<dbReference type="GO" id="GO:0004674">
    <property type="term" value="F:protein serine/threonine kinase activity"/>
    <property type="evidence" value="ECO:0007669"/>
    <property type="project" value="UniProtKB-KW"/>
</dbReference>
<evidence type="ECO:0000259" key="11">
    <source>
        <dbReference type="PROSITE" id="PS50011"/>
    </source>
</evidence>
<dbReference type="PROSITE" id="PS50011">
    <property type="entry name" value="PROTEIN_KINASE_DOM"/>
    <property type="match status" value="1"/>
</dbReference>
<evidence type="ECO:0000256" key="5">
    <source>
        <dbReference type="ARBA" id="ARBA00022679"/>
    </source>
</evidence>
<proteinExistence type="inferred from homology"/>
<dbReference type="EMBL" id="JADCNL010000006">
    <property type="protein sequence ID" value="KAG0477277.1"/>
    <property type="molecule type" value="Genomic_DNA"/>
</dbReference>
<dbReference type="PANTHER" id="PTHR47985">
    <property type="entry name" value="OS07G0668900 PROTEIN"/>
    <property type="match status" value="1"/>
</dbReference>
<feature type="region of interest" description="Disordered" evidence="10">
    <location>
        <begin position="419"/>
        <end position="439"/>
    </location>
</feature>
<feature type="compositionally biased region" description="Basic and acidic residues" evidence="10">
    <location>
        <begin position="420"/>
        <end position="436"/>
    </location>
</feature>
<feature type="compositionally biased region" description="Polar residues" evidence="10">
    <location>
        <begin position="865"/>
        <end position="882"/>
    </location>
</feature>
<comment type="caution">
    <text evidence="12">The sequence shown here is derived from an EMBL/GenBank/DDBJ whole genome shotgun (WGS) entry which is preliminary data.</text>
</comment>
<keyword evidence="3" id="KW-1003">Cell membrane</keyword>
<evidence type="ECO:0000256" key="8">
    <source>
        <dbReference type="ARBA" id="ARBA00022840"/>
    </source>
</evidence>
<accession>A0A835UX48</accession>
<evidence type="ECO:0000256" key="1">
    <source>
        <dbReference type="ARBA" id="ARBA00004236"/>
    </source>
</evidence>
<dbReference type="InterPro" id="IPR008271">
    <property type="entry name" value="Ser/Thr_kinase_AS"/>
</dbReference>
<evidence type="ECO:0000256" key="10">
    <source>
        <dbReference type="SAM" id="MobiDB-lite"/>
    </source>
</evidence>
<keyword evidence="13" id="KW-1185">Reference proteome</keyword>
<dbReference type="GO" id="GO:0005524">
    <property type="term" value="F:ATP binding"/>
    <property type="evidence" value="ECO:0007669"/>
    <property type="project" value="UniProtKB-KW"/>
</dbReference>
<dbReference type="InterPro" id="IPR011009">
    <property type="entry name" value="Kinase-like_dom_sf"/>
</dbReference>
<evidence type="ECO:0000256" key="6">
    <source>
        <dbReference type="ARBA" id="ARBA00022741"/>
    </source>
</evidence>
<keyword evidence="7" id="KW-0418">Kinase</keyword>
<evidence type="ECO:0000256" key="9">
    <source>
        <dbReference type="ARBA" id="ARBA00023136"/>
    </source>
</evidence>
<dbReference type="InterPro" id="IPR001245">
    <property type="entry name" value="Ser-Thr/Tyr_kinase_cat_dom"/>
</dbReference>
<dbReference type="PANTHER" id="PTHR47985:SF39">
    <property type="entry name" value="SERINE_THREONINE-PROTEIN KINASE PBL23-RELATED"/>
    <property type="match status" value="1"/>
</dbReference>
<gene>
    <name evidence="12" type="ORF">HPP92_014118</name>
</gene>
<keyword evidence="4" id="KW-0723">Serine/threonine-protein kinase</keyword>
<dbReference type="PROSITE" id="PS00108">
    <property type="entry name" value="PROTEIN_KINASE_ST"/>
    <property type="match status" value="1"/>
</dbReference>
<comment type="similarity">
    <text evidence="2">Belongs to the protein kinase superfamily. Ser/Thr protein kinase family.</text>
</comment>
<dbReference type="InterPro" id="IPR000719">
    <property type="entry name" value="Prot_kinase_dom"/>
</dbReference>
<dbReference type="Pfam" id="PF07714">
    <property type="entry name" value="PK_Tyr_Ser-Thr"/>
    <property type="match status" value="1"/>
</dbReference>
<dbReference type="AlphaFoldDB" id="A0A835UX48"/>
<name>A0A835UX48_VANPL</name>
<feature type="domain" description="Protein kinase" evidence="11">
    <location>
        <begin position="548"/>
        <end position="823"/>
    </location>
</feature>
<keyword evidence="8" id="KW-0067">ATP-binding</keyword>
<dbReference type="Gene3D" id="3.30.200.20">
    <property type="entry name" value="Phosphorylase Kinase, domain 1"/>
    <property type="match status" value="1"/>
</dbReference>
<dbReference type="Proteomes" id="UP000636800">
    <property type="component" value="Chromosome 6"/>
</dbReference>
<keyword evidence="5" id="KW-0808">Transferase</keyword>
<evidence type="ECO:0000256" key="4">
    <source>
        <dbReference type="ARBA" id="ARBA00022527"/>
    </source>
</evidence>
<protein>
    <recommendedName>
        <fullName evidence="11">Protein kinase domain-containing protein</fullName>
    </recommendedName>
</protein>
<evidence type="ECO:0000256" key="3">
    <source>
        <dbReference type="ARBA" id="ARBA00022475"/>
    </source>
</evidence>
<dbReference type="SUPFAM" id="SSF56112">
    <property type="entry name" value="Protein kinase-like (PK-like)"/>
    <property type="match status" value="1"/>
</dbReference>
<keyword evidence="6" id="KW-0547">Nucleotide-binding</keyword>
<dbReference type="FunFam" id="1.10.510.10:FF:000032">
    <property type="entry name" value="Serine/threonine-protein kinase PBS1"/>
    <property type="match status" value="1"/>
</dbReference>